<gene>
    <name evidence="6" type="ORF">ASIM_LOCUS16679</name>
</gene>
<evidence type="ECO:0000259" key="5">
    <source>
        <dbReference type="PROSITE" id="PS50237"/>
    </source>
</evidence>
<dbReference type="AlphaFoldDB" id="A0A0M3K8I1"/>
<sequence>YFTLPGDESFELIKGGRNRAVDSTNVAHYIKLVSHWELVEGVRREMEAVRRGFESIISTADLVSFTPDEQRKFLQFVTGSPKLPVGGFRSLNPPLTVVKKSGSYGNGDEELPSAMTCYNYLKIPAYSSYEVFKQRFDVALRFIYSFHLT</sequence>
<dbReference type="EMBL" id="UYRR01033311">
    <property type="protein sequence ID" value="VDK58434.1"/>
    <property type="molecule type" value="Genomic_DNA"/>
</dbReference>
<dbReference type="GO" id="GO:0043161">
    <property type="term" value="P:proteasome-mediated ubiquitin-dependent protein catabolic process"/>
    <property type="evidence" value="ECO:0007669"/>
    <property type="project" value="TreeGrafter"/>
</dbReference>
<dbReference type="Pfam" id="PF00632">
    <property type="entry name" value="HECT"/>
    <property type="match status" value="1"/>
</dbReference>
<proteinExistence type="inferred from homology"/>
<dbReference type="GO" id="GO:0016607">
    <property type="term" value="C:nuclear speck"/>
    <property type="evidence" value="ECO:0007669"/>
    <property type="project" value="TreeGrafter"/>
</dbReference>
<dbReference type="OrthoDB" id="5841354at2759"/>
<reference evidence="6 7" key="2">
    <citation type="submission" date="2018-11" db="EMBL/GenBank/DDBJ databases">
        <authorList>
            <consortium name="Pathogen Informatics"/>
        </authorList>
    </citation>
    <scope>NUCLEOTIDE SEQUENCE [LARGE SCALE GENOMIC DNA]</scope>
</reference>
<dbReference type="WBParaSite" id="ASIM_0001727201-mRNA-1">
    <property type="protein sequence ID" value="ASIM_0001727201-mRNA-1"/>
    <property type="gene ID" value="ASIM_0001727201"/>
</dbReference>
<dbReference type="EC" id="2.3.2.26" evidence="4"/>
<dbReference type="PANTHER" id="PTHR45670">
    <property type="entry name" value="E3 UBIQUITIN-PROTEIN LIGASE TRIP12"/>
    <property type="match status" value="1"/>
</dbReference>
<evidence type="ECO:0000256" key="4">
    <source>
        <dbReference type="RuleBase" id="RU369009"/>
    </source>
</evidence>
<dbReference type="GO" id="GO:0006974">
    <property type="term" value="P:DNA damage response"/>
    <property type="evidence" value="ECO:0007669"/>
    <property type="project" value="TreeGrafter"/>
</dbReference>
<dbReference type="InterPro" id="IPR045322">
    <property type="entry name" value="HECTD1/TRIP12-like"/>
</dbReference>
<dbReference type="Proteomes" id="UP000267096">
    <property type="component" value="Unassembled WGS sequence"/>
</dbReference>
<dbReference type="GO" id="GO:0000209">
    <property type="term" value="P:protein polyubiquitination"/>
    <property type="evidence" value="ECO:0007669"/>
    <property type="project" value="TreeGrafter"/>
</dbReference>
<feature type="domain" description="HECT" evidence="5">
    <location>
        <begin position="64"/>
        <end position="149"/>
    </location>
</feature>
<comment type="similarity">
    <text evidence="4">Belongs to the UPL family. K-HECT subfamily.</text>
</comment>
<comment type="function">
    <text evidence="4">E3 ubiquitin-protein ligase which accepts ubiquitin from an E2 ubiquitin-conjugating enzyme in the form of a thioester and then directly transfers the ubiquitin to targeted substrates.</text>
</comment>
<keyword evidence="7" id="KW-1185">Reference proteome</keyword>
<evidence type="ECO:0000313" key="6">
    <source>
        <dbReference type="EMBL" id="VDK58434.1"/>
    </source>
</evidence>
<evidence type="ECO:0000313" key="7">
    <source>
        <dbReference type="Proteomes" id="UP000267096"/>
    </source>
</evidence>
<evidence type="ECO:0000256" key="3">
    <source>
        <dbReference type="PROSITE-ProRule" id="PRU00104"/>
    </source>
</evidence>
<dbReference type="Gene3D" id="3.30.2410.10">
    <property type="entry name" value="Hect, E3 ligase catalytic domain"/>
    <property type="match status" value="1"/>
</dbReference>
<dbReference type="PROSITE" id="PS50237">
    <property type="entry name" value="HECT"/>
    <property type="match status" value="2"/>
</dbReference>
<comment type="catalytic activity">
    <reaction evidence="4">
        <text>S-ubiquitinyl-[E2 ubiquitin-conjugating enzyme]-L-cysteine + [acceptor protein]-L-lysine = [E2 ubiquitin-conjugating enzyme]-L-cysteine + N(6)-ubiquitinyl-[acceptor protein]-L-lysine.</text>
        <dbReference type="EC" id="2.3.2.26"/>
    </reaction>
</comment>
<keyword evidence="2 3" id="KW-0833">Ubl conjugation pathway</keyword>
<dbReference type="InterPro" id="IPR000569">
    <property type="entry name" value="HECT_dom"/>
</dbReference>
<dbReference type="UniPathway" id="UPA00143"/>
<organism evidence="8">
    <name type="scientific">Anisakis simplex</name>
    <name type="common">Herring worm</name>
    <dbReference type="NCBI Taxonomy" id="6269"/>
    <lineage>
        <taxon>Eukaryota</taxon>
        <taxon>Metazoa</taxon>
        <taxon>Ecdysozoa</taxon>
        <taxon>Nematoda</taxon>
        <taxon>Chromadorea</taxon>
        <taxon>Rhabditida</taxon>
        <taxon>Spirurina</taxon>
        <taxon>Ascaridomorpha</taxon>
        <taxon>Ascaridoidea</taxon>
        <taxon>Anisakidae</taxon>
        <taxon>Anisakis</taxon>
        <taxon>Anisakis simplex complex</taxon>
    </lineage>
</organism>
<protein>
    <recommendedName>
        <fullName evidence="4">E3 ubiquitin-protein ligase</fullName>
        <ecNumber evidence="4">2.3.2.26</ecNumber>
    </recommendedName>
</protein>
<evidence type="ECO:0000313" key="8">
    <source>
        <dbReference type="WBParaSite" id="ASIM_0001727201-mRNA-1"/>
    </source>
</evidence>
<accession>A0A0M3K8I1</accession>
<dbReference type="InterPro" id="IPR035983">
    <property type="entry name" value="Hect_E3_ubiquitin_ligase"/>
</dbReference>
<dbReference type="GO" id="GO:0061630">
    <property type="term" value="F:ubiquitin protein ligase activity"/>
    <property type="evidence" value="ECO:0007669"/>
    <property type="project" value="UniProtKB-UniRule"/>
</dbReference>
<feature type="active site" description="Glycyl thioester intermediate" evidence="3">
    <location>
        <position position="117"/>
    </location>
</feature>
<dbReference type="SUPFAM" id="SSF56204">
    <property type="entry name" value="Hect, E3 ligase catalytic domain"/>
    <property type="match status" value="1"/>
</dbReference>
<reference evidence="8" key="1">
    <citation type="submission" date="2017-02" db="UniProtKB">
        <authorList>
            <consortium name="WormBaseParasite"/>
        </authorList>
    </citation>
    <scope>IDENTIFICATION</scope>
</reference>
<feature type="domain" description="HECT" evidence="5">
    <location>
        <begin position="1"/>
        <end position="63"/>
    </location>
</feature>
<name>A0A0M3K8I1_ANISI</name>
<comment type="caution">
    <text evidence="3">Lacks conserved residue(s) required for the propagation of feature annotation.</text>
</comment>
<comment type="pathway">
    <text evidence="4">Protein modification; protein ubiquitination.</text>
</comment>
<dbReference type="Gene3D" id="3.30.2160.10">
    <property type="entry name" value="Hect, E3 ligase catalytic domain"/>
    <property type="match status" value="1"/>
</dbReference>
<dbReference type="PANTHER" id="PTHR45670:SF13">
    <property type="entry name" value="E3 UBIQUITIN-PROTEIN LIGASE TRIP12"/>
    <property type="match status" value="1"/>
</dbReference>
<evidence type="ECO:0000256" key="1">
    <source>
        <dbReference type="ARBA" id="ARBA00022679"/>
    </source>
</evidence>
<keyword evidence="1 4" id="KW-0808">Transferase</keyword>
<evidence type="ECO:0000256" key="2">
    <source>
        <dbReference type="ARBA" id="ARBA00022786"/>
    </source>
</evidence>